<dbReference type="Proteomes" id="UP000464787">
    <property type="component" value="Chromosome"/>
</dbReference>
<feature type="chain" id="PRO_5032751479" evidence="2">
    <location>
        <begin position="23"/>
        <end position="272"/>
    </location>
</feature>
<keyword evidence="4" id="KW-1185">Reference proteome</keyword>
<dbReference type="PANTHER" id="PTHR44917">
    <property type="entry name" value="PROTEIN HIGH CHLOROPHYLL FLUORESCENT 107"/>
    <property type="match status" value="1"/>
</dbReference>
<evidence type="ECO:0000313" key="3">
    <source>
        <dbReference type="EMBL" id="QHJ00767.1"/>
    </source>
</evidence>
<dbReference type="InterPro" id="IPR011990">
    <property type="entry name" value="TPR-like_helical_dom_sf"/>
</dbReference>
<evidence type="ECO:0000256" key="1">
    <source>
        <dbReference type="PROSITE-ProRule" id="PRU00339"/>
    </source>
</evidence>
<evidence type="ECO:0000256" key="2">
    <source>
        <dbReference type="SAM" id="SignalP"/>
    </source>
</evidence>
<dbReference type="AlphaFoldDB" id="A0A857JA27"/>
<protein>
    <submittedName>
        <fullName evidence="3">Type IV pilus biogenesis/stability protein PilW</fullName>
    </submittedName>
</protein>
<dbReference type="GO" id="GO:0006397">
    <property type="term" value="P:mRNA processing"/>
    <property type="evidence" value="ECO:0007669"/>
    <property type="project" value="InterPro"/>
</dbReference>
<dbReference type="Pfam" id="PF14559">
    <property type="entry name" value="TPR_19"/>
    <property type="match status" value="1"/>
</dbReference>
<dbReference type="GO" id="GO:0003729">
    <property type="term" value="F:mRNA binding"/>
    <property type="evidence" value="ECO:0007669"/>
    <property type="project" value="InterPro"/>
</dbReference>
<dbReference type="InterPro" id="IPR044624">
    <property type="entry name" value="Mbb1-like"/>
</dbReference>
<proteinExistence type="predicted"/>
<dbReference type="InterPro" id="IPR019734">
    <property type="entry name" value="TPR_rpt"/>
</dbReference>
<dbReference type="EMBL" id="CP047650">
    <property type="protein sequence ID" value="QHJ00767.1"/>
    <property type="molecule type" value="Genomic_DNA"/>
</dbReference>
<dbReference type="InterPro" id="IPR013360">
    <property type="entry name" value="Pilus_4_PilW"/>
</dbReference>
<feature type="signal peptide" evidence="2">
    <location>
        <begin position="1"/>
        <end position="22"/>
    </location>
</feature>
<accession>A0A857JA27</accession>
<dbReference type="KEGG" id="xyk:GT347_23945"/>
<dbReference type="PROSITE" id="PS51257">
    <property type="entry name" value="PROKAR_LIPOPROTEIN"/>
    <property type="match status" value="1"/>
</dbReference>
<keyword evidence="2" id="KW-0732">Signal</keyword>
<sequence length="272" mass="30678">MPKTLFLLLAACLCLLTACVSRQITTQQPIGQNNEVTRPELVTASDESPARRRARIRIELASGYFENDKTTVALDEVKQAIAADPDYAPAYALRGLIYMRLSDFDLAVDSFRRAVTLNPRDADTLHNYGWLQCQQRRYDEADRLFSQAANTPGYGNRAKTLMTQGICELRAGRNELAQTTLSAAYDIDPGNPIVGYTLANMQFQRGDVERARFYIRRVNNGEFANAESLWLGIRIERRLGDRVATAQLGEQLRKRFPQSREAASFERGAFDE</sequence>
<dbReference type="PROSITE" id="PS50005">
    <property type="entry name" value="TPR"/>
    <property type="match status" value="1"/>
</dbReference>
<dbReference type="NCBIfam" id="TIGR02521">
    <property type="entry name" value="type_IV_pilW"/>
    <property type="match status" value="1"/>
</dbReference>
<evidence type="ECO:0000313" key="4">
    <source>
        <dbReference type="Proteomes" id="UP000464787"/>
    </source>
</evidence>
<gene>
    <name evidence="3" type="primary">pilW</name>
    <name evidence="3" type="ORF">GT347_23945</name>
</gene>
<dbReference type="SUPFAM" id="SSF48452">
    <property type="entry name" value="TPR-like"/>
    <property type="match status" value="1"/>
</dbReference>
<dbReference type="SMART" id="SM00028">
    <property type="entry name" value="TPR"/>
    <property type="match status" value="3"/>
</dbReference>
<reference evidence="3 4" key="1">
    <citation type="submission" date="2020-01" db="EMBL/GenBank/DDBJ databases">
        <title>Genome sequencing of strain KACC 21265.</title>
        <authorList>
            <person name="Heo J."/>
            <person name="Kim S.-J."/>
            <person name="Kim J.-S."/>
            <person name="Hong S.-B."/>
            <person name="Kwon S.-W."/>
        </authorList>
    </citation>
    <scope>NUCLEOTIDE SEQUENCE [LARGE SCALE GENOMIC DNA]</scope>
    <source>
        <strain evidence="3 4">KACC 21265</strain>
    </source>
</reference>
<keyword evidence="1" id="KW-0802">TPR repeat</keyword>
<dbReference type="PROSITE" id="PS50293">
    <property type="entry name" value="TPR_REGION"/>
    <property type="match status" value="1"/>
</dbReference>
<name>A0A857JA27_9BURK</name>
<dbReference type="PANTHER" id="PTHR44917:SF1">
    <property type="entry name" value="PROTEIN HIGH CHLOROPHYLL FLUORESCENT 107"/>
    <property type="match status" value="1"/>
</dbReference>
<organism evidence="3 4">
    <name type="scientific">Xylophilus rhododendri</name>
    <dbReference type="NCBI Taxonomy" id="2697032"/>
    <lineage>
        <taxon>Bacteria</taxon>
        <taxon>Pseudomonadati</taxon>
        <taxon>Pseudomonadota</taxon>
        <taxon>Betaproteobacteria</taxon>
        <taxon>Burkholderiales</taxon>
        <taxon>Xylophilus</taxon>
    </lineage>
</organism>
<feature type="repeat" description="TPR" evidence="1">
    <location>
        <begin position="88"/>
        <end position="121"/>
    </location>
</feature>
<dbReference type="Pfam" id="PF00515">
    <property type="entry name" value="TPR_1"/>
    <property type="match status" value="1"/>
</dbReference>
<dbReference type="Gene3D" id="1.25.40.10">
    <property type="entry name" value="Tetratricopeptide repeat domain"/>
    <property type="match status" value="1"/>
</dbReference>